<evidence type="ECO:0000313" key="3">
    <source>
        <dbReference type="Proteomes" id="UP000886998"/>
    </source>
</evidence>
<organism evidence="2 3">
    <name type="scientific">Trichonephila inaurata madagascariensis</name>
    <dbReference type="NCBI Taxonomy" id="2747483"/>
    <lineage>
        <taxon>Eukaryota</taxon>
        <taxon>Metazoa</taxon>
        <taxon>Ecdysozoa</taxon>
        <taxon>Arthropoda</taxon>
        <taxon>Chelicerata</taxon>
        <taxon>Arachnida</taxon>
        <taxon>Araneae</taxon>
        <taxon>Araneomorphae</taxon>
        <taxon>Entelegynae</taxon>
        <taxon>Araneoidea</taxon>
        <taxon>Nephilidae</taxon>
        <taxon>Trichonephila</taxon>
        <taxon>Trichonephila inaurata</taxon>
    </lineage>
</organism>
<name>A0A8X7CFM8_9ARAC</name>
<sequence length="107" mass="11491">MSLRLFTNLQPKDRLALTLREASHSAPTSNGSASSLLTEHPSSPGKMTAKARGIYRSLATGLDPQSISMTAPATPVIEKTVMSTDSAHKLSELLITPRDFLNPHQPP</sequence>
<feature type="compositionally biased region" description="Polar residues" evidence="1">
    <location>
        <begin position="25"/>
        <end position="41"/>
    </location>
</feature>
<evidence type="ECO:0000256" key="1">
    <source>
        <dbReference type="SAM" id="MobiDB-lite"/>
    </source>
</evidence>
<dbReference type="Proteomes" id="UP000886998">
    <property type="component" value="Unassembled WGS sequence"/>
</dbReference>
<dbReference type="EMBL" id="BMAV01015356">
    <property type="protein sequence ID" value="GFY64701.1"/>
    <property type="molecule type" value="Genomic_DNA"/>
</dbReference>
<protein>
    <submittedName>
        <fullName evidence="2">Uncharacterized protein</fullName>
    </submittedName>
</protein>
<comment type="caution">
    <text evidence="2">The sequence shown here is derived from an EMBL/GenBank/DDBJ whole genome shotgun (WGS) entry which is preliminary data.</text>
</comment>
<evidence type="ECO:0000313" key="2">
    <source>
        <dbReference type="EMBL" id="GFY64701.1"/>
    </source>
</evidence>
<accession>A0A8X7CFM8</accession>
<gene>
    <name evidence="2" type="ORF">TNIN_160371</name>
</gene>
<feature type="region of interest" description="Disordered" evidence="1">
    <location>
        <begin position="20"/>
        <end position="48"/>
    </location>
</feature>
<dbReference type="AlphaFoldDB" id="A0A8X7CFM8"/>
<reference evidence="2" key="1">
    <citation type="submission" date="2020-08" db="EMBL/GenBank/DDBJ databases">
        <title>Multicomponent nature underlies the extraordinary mechanical properties of spider dragline silk.</title>
        <authorList>
            <person name="Kono N."/>
            <person name="Nakamura H."/>
            <person name="Mori M."/>
            <person name="Yoshida Y."/>
            <person name="Ohtoshi R."/>
            <person name="Malay A.D."/>
            <person name="Moran D.A.P."/>
            <person name="Tomita M."/>
            <person name="Numata K."/>
            <person name="Arakawa K."/>
        </authorList>
    </citation>
    <scope>NUCLEOTIDE SEQUENCE</scope>
</reference>
<proteinExistence type="predicted"/>
<keyword evidence="3" id="KW-1185">Reference proteome</keyword>